<keyword evidence="7 20" id="KW-0378">Hydrolase</keyword>
<comment type="caution">
    <text evidence="20">The sequence shown here is derived from an EMBL/GenBank/DDBJ whole genome shotgun (WGS) entry which is preliminary data.</text>
</comment>
<dbReference type="PANTHER" id="PTHR13710">
    <property type="entry name" value="DNA HELICASE RECQ FAMILY MEMBER"/>
    <property type="match status" value="1"/>
</dbReference>
<reference evidence="20 21" key="1">
    <citation type="submission" date="2018-08" db="EMBL/GenBank/DDBJ databases">
        <title>A genome reference for cultivated species of the human gut microbiota.</title>
        <authorList>
            <person name="Zou Y."/>
            <person name="Xue W."/>
            <person name="Luo G."/>
        </authorList>
    </citation>
    <scope>NUCLEOTIDE SEQUENCE [LARGE SCALE GENOMIC DNA]</scope>
    <source>
        <strain evidence="20 21">OF01-3</strain>
    </source>
</reference>
<evidence type="ECO:0000256" key="1">
    <source>
        <dbReference type="ARBA" id="ARBA00001946"/>
    </source>
</evidence>
<dbReference type="InterPro" id="IPR044876">
    <property type="entry name" value="HRDC_dom_sf"/>
</dbReference>
<dbReference type="Pfam" id="PF00271">
    <property type="entry name" value="Helicase_C"/>
    <property type="match status" value="1"/>
</dbReference>
<dbReference type="PROSITE" id="PS50967">
    <property type="entry name" value="HRDC"/>
    <property type="match status" value="1"/>
</dbReference>
<dbReference type="GO" id="GO:0006310">
    <property type="term" value="P:DNA recombination"/>
    <property type="evidence" value="ECO:0007669"/>
    <property type="project" value="UniProtKB-UniRule"/>
</dbReference>
<name>A0A3E2TIN8_9FIRM</name>
<dbReference type="InterPro" id="IPR002121">
    <property type="entry name" value="HRDC_dom"/>
</dbReference>
<dbReference type="Pfam" id="PF00570">
    <property type="entry name" value="HRDC"/>
    <property type="match status" value="1"/>
</dbReference>
<dbReference type="GO" id="GO:0009378">
    <property type="term" value="F:four-way junction helicase activity"/>
    <property type="evidence" value="ECO:0007669"/>
    <property type="project" value="TreeGrafter"/>
</dbReference>
<dbReference type="GO" id="GO:0043138">
    <property type="term" value="F:3'-5' DNA helicase activity"/>
    <property type="evidence" value="ECO:0007669"/>
    <property type="project" value="UniProtKB-EC"/>
</dbReference>
<evidence type="ECO:0000259" key="18">
    <source>
        <dbReference type="PROSITE" id="PS51192"/>
    </source>
</evidence>
<dbReference type="OrthoDB" id="9763310at2"/>
<feature type="domain" description="Helicase ATP-binding" evidence="18">
    <location>
        <begin position="28"/>
        <end position="196"/>
    </location>
</feature>
<dbReference type="GO" id="GO:0043590">
    <property type="term" value="C:bacterial nucleoid"/>
    <property type="evidence" value="ECO:0007669"/>
    <property type="project" value="TreeGrafter"/>
</dbReference>
<dbReference type="GO" id="GO:0003677">
    <property type="term" value="F:DNA binding"/>
    <property type="evidence" value="ECO:0007669"/>
    <property type="project" value="UniProtKB-KW"/>
</dbReference>
<comment type="cofactor">
    <cofactor evidence="2">
        <name>Zn(2+)</name>
        <dbReference type="ChEBI" id="CHEBI:29105"/>
    </cofactor>
</comment>
<dbReference type="SUPFAM" id="SSF47819">
    <property type="entry name" value="HRDC-like"/>
    <property type="match status" value="1"/>
</dbReference>
<dbReference type="EC" id="5.6.2.4" evidence="16"/>
<dbReference type="GO" id="GO:0046872">
    <property type="term" value="F:metal ion binding"/>
    <property type="evidence" value="ECO:0007669"/>
    <property type="project" value="UniProtKB-KW"/>
</dbReference>
<dbReference type="RefSeq" id="WP_117521766.1">
    <property type="nucleotide sequence ID" value="NZ_JBHWMK010000008.1"/>
</dbReference>
<dbReference type="InterPro" id="IPR018982">
    <property type="entry name" value="RQC_domain"/>
</dbReference>
<evidence type="ECO:0000256" key="7">
    <source>
        <dbReference type="ARBA" id="ARBA00022801"/>
    </source>
</evidence>
<evidence type="ECO:0000256" key="6">
    <source>
        <dbReference type="ARBA" id="ARBA00022763"/>
    </source>
</evidence>
<dbReference type="Pfam" id="PF16124">
    <property type="entry name" value="RecQ_Zn_bind"/>
    <property type="match status" value="1"/>
</dbReference>
<dbReference type="InterPro" id="IPR004589">
    <property type="entry name" value="DNA_helicase_ATP-dep_RecQ"/>
</dbReference>
<dbReference type="GO" id="GO:0009432">
    <property type="term" value="P:SOS response"/>
    <property type="evidence" value="ECO:0007669"/>
    <property type="project" value="UniProtKB-UniRule"/>
</dbReference>
<evidence type="ECO:0000256" key="9">
    <source>
        <dbReference type="ARBA" id="ARBA00022833"/>
    </source>
</evidence>
<dbReference type="SMART" id="SM00487">
    <property type="entry name" value="DEXDc"/>
    <property type="match status" value="1"/>
</dbReference>
<dbReference type="SMART" id="SM00341">
    <property type="entry name" value="HRDC"/>
    <property type="match status" value="1"/>
</dbReference>
<dbReference type="CDD" id="cd18794">
    <property type="entry name" value="SF2_C_RecQ"/>
    <property type="match status" value="1"/>
</dbReference>
<dbReference type="InterPro" id="IPR036390">
    <property type="entry name" value="WH_DNA-bd_sf"/>
</dbReference>
<sequence length="605" mass="69645">MIDDKLLYENLKKYFGYDTFRNGQEEIITNILKGEDVLGVLPTGGGKSICYQLPALIKEGITLVISPLISLMKDQVDSLVEDGISASFINSSLAYDDYIDSIRKIRSGNIKLLYISPERLENKFFLDFLKELKVSFIAIDEAHCISQWGHDFRPSYKLIPSIYEILGNVPVAAFTATATQEVREDIIANLKLKEPYVKVTGFDRENLTFKVEKPSDKMKFVKRYLKDHENDSGIIYASTRKKVDELYKSIKKLGLDVSKYHAGLSEDTRVKDQDDFIYDRKKIIVATNAFGMGIDKSNVRYVIHYNMPKDMESYYQEAGRAGRDGEASDCILLYNAHDIIINKFFINQTNNPSYKKYQLEKLQTIINYVNTSKCLRAFILEYFGQEAMDTCNNCSNCLNEVEKTDATIDSQKVLSCIYRLDQRYGSRTVIDCLKGANNKNSREKNLKDISTYGIMKTNSENYIRNLIGTLIADGYIRVSGSTYPILRLTEKAKEVLFEESKVYVNYTIREKEDLKEKVPYIVDGEDYDEELFNHLKKVRLELSKKRNIPPFIIFSDASLKDMAIYKPRSEEDFLKIKGVGDKKLMQYGDIFIAEISEFIINNRKY</sequence>
<dbReference type="Gene3D" id="3.40.50.300">
    <property type="entry name" value="P-loop containing nucleotide triphosphate hydrolases"/>
    <property type="match status" value="2"/>
</dbReference>
<keyword evidence="12" id="KW-0233">DNA recombination</keyword>
<dbReference type="Pfam" id="PF09382">
    <property type="entry name" value="RQC"/>
    <property type="match status" value="1"/>
</dbReference>
<dbReference type="PROSITE" id="PS51192">
    <property type="entry name" value="HELICASE_ATP_BIND_1"/>
    <property type="match status" value="1"/>
</dbReference>
<dbReference type="InterPro" id="IPR001650">
    <property type="entry name" value="Helicase_C-like"/>
</dbReference>
<comment type="cofactor">
    <cofactor evidence="1">
        <name>Mg(2+)</name>
        <dbReference type="ChEBI" id="CHEBI:18420"/>
    </cofactor>
</comment>
<evidence type="ECO:0000256" key="14">
    <source>
        <dbReference type="ARBA" id="ARBA00023235"/>
    </source>
</evidence>
<dbReference type="GO" id="GO:0006260">
    <property type="term" value="P:DNA replication"/>
    <property type="evidence" value="ECO:0007669"/>
    <property type="project" value="InterPro"/>
</dbReference>
<gene>
    <name evidence="20" type="primary">recQ</name>
    <name evidence="20" type="ORF">DXA39_05740</name>
</gene>
<dbReference type="FunFam" id="3.40.50.300:FF:000296">
    <property type="entry name" value="ATP-dependent DNA helicase RecQ"/>
    <property type="match status" value="1"/>
</dbReference>
<keyword evidence="10" id="KW-0067">ATP-binding</keyword>
<feature type="domain" description="HRDC" evidence="17">
    <location>
        <begin position="525"/>
        <end position="605"/>
    </location>
</feature>
<dbReference type="SMART" id="SM00490">
    <property type="entry name" value="HELICc"/>
    <property type="match status" value="1"/>
</dbReference>
<evidence type="ECO:0000313" key="21">
    <source>
        <dbReference type="Proteomes" id="UP000261011"/>
    </source>
</evidence>
<protein>
    <recommendedName>
        <fullName evidence="16">DNA helicase RecQ</fullName>
        <ecNumber evidence="16">5.6.2.4</ecNumber>
    </recommendedName>
</protein>
<keyword evidence="11" id="KW-0238">DNA-binding</keyword>
<dbReference type="EMBL" id="QVEU01000004">
    <property type="protein sequence ID" value="RGB75823.1"/>
    <property type="molecule type" value="Genomic_DNA"/>
</dbReference>
<keyword evidence="9" id="KW-0862">Zinc</keyword>
<accession>A0A3E2TIN8</accession>
<dbReference type="CDD" id="cd17920">
    <property type="entry name" value="DEXHc_RecQ"/>
    <property type="match status" value="1"/>
</dbReference>
<keyword evidence="21" id="KW-1185">Reference proteome</keyword>
<dbReference type="GO" id="GO:0016787">
    <property type="term" value="F:hydrolase activity"/>
    <property type="evidence" value="ECO:0007669"/>
    <property type="project" value="UniProtKB-KW"/>
</dbReference>
<dbReference type="InterPro" id="IPR011545">
    <property type="entry name" value="DEAD/DEAH_box_helicase_dom"/>
</dbReference>
<dbReference type="GO" id="GO:0030894">
    <property type="term" value="C:replisome"/>
    <property type="evidence" value="ECO:0007669"/>
    <property type="project" value="TreeGrafter"/>
</dbReference>
<keyword evidence="4" id="KW-0479">Metal-binding</keyword>
<dbReference type="GO" id="GO:0005737">
    <property type="term" value="C:cytoplasm"/>
    <property type="evidence" value="ECO:0007669"/>
    <property type="project" value="TreeGrafter"/>
</dbReference>
<dbReference type="InterPro" id="IPR032284">
    <property type="entry name" value="RecQ_Zn-bd"/>
</dbReference>
<dbReference type="InterPro" id="IPR027417">
    <property type="entry name" value="P-loop_NTPase"/>
</dbReference>
<comment type="similarity">
    <text evidence="3">Belongs to the helicase family. RecQ subfamily.</text>
</comment>
<evidence type="ECO:0000256" key="12">
    <source>
        <dbReference type="ARBA" id="ARBA00023172"/>
    </source>
</evidence>
<dbReference type="SUPFAM" id="SSF52540">
    <property type="entry name" value="P-loop containing nucleoside triphosphate hydrolases"/>
    <property type="match status" value="1"/>
</dbReference>
<dbReference type="InterPro" id="IPR014001">
    <property type="entry name" value="Helicase_ATP-bd"/>
</dbReference>
<dbReference type="AlphaFoldDB" id="A0A3E2TIN8"/>
<keyword evidence="13" id="KW-0234">DNA repair</keyword>
<dbReference type="InterPro" id="IPR006293">
    <property type="entry name" value="DNA_helicase_ATP-dep_RecQ_bac"/>
</dbReference>
<dbReference type="NCBIfam" id="TIGR00614">
    <property type="entry name" value="recQ_fam"/>
    <property type="match status" value="1"/>
</dbReference>
<keyword evidence="8 20" id="KW-0347">Helicase</keyword>
<dbReference type="PANTHER" id="PTHR13710:SF105">
    <property type="entry name" value="ATP-DEPENDENT DNA HELICASE Q1"/>
    <property type="match status" value="1"/>
</dbReference>
<evidence type="ECO:0000256" key="16">
    <source>
        <dbReference type="NCBIfam" id="TIGR01389"/>
    </source>
</evidence>
<keyword evidence="6" id="KW-0227">DNA damage</keyword>
<dbReference type="Pfam" id="PF00270">
    <property type="entry name" value="DEAD"/>
    <property type="match status" value="1"/>
</dbReference>
<comment type="catalytic activity">
    <reaction evidence="15">
        <text>Couples ATP hydrolysis with the unwinding of duplex DNA by translocating in the 3'-5' direction.</text>
        <dbReference type="EC" id="5.6.2.4"/>
    </reaction>
</comment>
<evidence type="ECO:0000259" key="19">
    <source>
        <dbReference type="PROSITE" id="PS51194"/>
    </source>
</evidence>
<dbReference type="InterPro" id="IPR010997">
    <property type="entry name" value="HRDC-like_sf"/>
</dbReference>
<dbReference type="Gene3D" id="1.10.10.10">
    <property type="entry name" value="Winged helix-like DNA-binding domain superfamily/Winged helix DNA-binding domain"/>
    <property type="match status" value="1"/>
</dbReference>
<evidence type="ECO:0000256" key="15">
    <source>
        <dbReference type="ARBA" id="ARBA00034617"/>
    </source>
</evidence>
<feature type="domain" description="Helicase C-terminal" evidence="19">
    <location>
        <begin position="220"/>
        <end position="363"/>
    </location>
</feature>
<evidence type="ECO:0000259" key="17">
    <source>
        <dbReference type="PROSITE" id="PS50967"/>
    </source>
</evidence>
<evidence type="ECO:0000256" key="8">
    <source>
        <dbReference type="ARBA" id="ARBA00022806"/>
    </source>
</evidence>
<evidence type="ECO:0000256" key="5">
    <source>
        <dbReference type="ARBA" id="ARBA00022741"/>
    </source>
</evidence>
<evidence type="ECO:0000256" key="4">
    <source>
        <dbReference type="ARBA" id="ARBA00022723"/>
    </source>
</evidence>
<evidence type="ECO:0000256" key="3">
    <source>
        <dbReference type="ARBA" id="ARBA00005446"/>
    </source>
</evidence>
<evidence type="ECO:0000256" key="11">
    <source>
        <dbReference type="ARBA" id="ARBA00023125"/>
    </source>
</evidence>
<dbReference type="PROSITE" id="PS51194">
    <property type="entry name" value="HELICASE_CTER"/>
    <property type="match status" value="1"/>
</dbReference>
<organism evidence="20 21">
    <name type="scientific">Anaerococcus nagyae</name>
    <dbReference type="NCBI Taxonomy" id="1755241"/>
    <lineage>
        <taxon>Bacteria</taxon>
        <taxon>Bacillati</taxon>
        <taxon>Bacillota</taxon>
        <taxon>Tissierellia</taxon>
        <taxon>Tissierellales</taxon>
        <taxon>Peptoniphilaceae</taxon>
        <taxon>Anaerococcus</taxon>
    </lineage>
</organism>
<dbReference type="SMART" id="SM00956">
    <property type="entry name" value="RQC"/>
    <property type="match status" value="1"/>
</dbReference>
<dbReference type="NCBIfam" id="TIGR01389">
    <property type="entry name" value="recQ"/>
    <property type="match status" value="1"/>
</dbReference>
<dbReference type="Gene3D" id="1.10.150.80">
    <property type="entry name" value="HRDC domain"/>
    <property type="match status" value="1"/>
</dbReference>
<evidence type="ECO:0000256" key="2">
    <source>
        <dbReference type="ARBA" id="ARBA00001947"/>
    </source>
</evidence>
<keyword evidence="5" id="KW-0547">Nucleotide-binding</keyword>
<dbReference type="Proteomes" id="UP000261011">
    <property type="component" value="Unassembled WGS sequence"/>
</dbReference>
<dbReference type="SUPFAM" id="SSF46785">
    <property type="entry name" value="Winged helix' DNA-binding domain"/>
    <property type="match status" value="1"/>
</dbReference>
<evidence type="ECO:0000313" key="20">
    <source>
        <dbReference type="EMBL" id="RGB75823.1"/>
    </source>
</evidence>
<dbReference type="InterPro" id="IPR036388">
    <property type="entry name" value="WH-like_DNA-bd_sf"/>
</dbReference>
<dbReference type="GO" id="GO:0005524">
    <property type="term" value="F:ATP binding"/>
    <property type="evidence" value="ECO:0007669"/>
    <property type="project" value="UniProtKB-KW"/>
</dbReference>
<keyword evidence="14" id="KW-0413">Isomerase</keyword>
<dbReference type="GO" id="GO:0006281">
    <property type="term" value="P:DNA repair"/>
    <property type="evidence" value="ECO:0007669"/>
    <property type="project" value="UniProtKB-KW"/>
</dbReference>
<proteinExistence type="inferred from homology"/>
<evidence type="ECO:0000256" key="10">
    <source>
        <dbReference type="ARBA" id="ARBA00022840"/>
    </source>
</evidence>
<evidence type="ECO:0000256" key="13">
    <source>
        <dbReference type="ARBA" id="ARBA00023204"/>
    </source>
</evidence>